<name>A0A9D2HD09_9BACT</name>
<evidence type="ECO:0000256" key="7">
    <source>
        <dbReference type="ARBA" id="ARBA00023002"/>
    </source>
</evidence>
<dbReference type="GO" id="GO:0046872">
    <property type="term" value="F:metal ion binding"/>
    <property type="evidence" value="ECO:0007669"/>
    <property type="project" value="UniProtKB-KW"/>
</dbReference>
<dbReference type="InterPro" id="IPR013785">
    <property type="entry name" value="Aldolase_TIM"/>
</dbReference>
<evidence type="ECO:0000256" key="6">
    <source>
        <dbReference type="ARBA" id="ARBA00022723"/>
    </source>
</evidence>
<proteinExistence type="inferred from homology"/>
<evidence type="ECO:0000256" key="5">
    <source>
        <dbReference type="ARBA" id="ARBA00022643"/>
    </source>
</evidence>
<evidence type="ECO:0000259" key="10">
    <source>
        <dbReference type="Pfam" id="PF00724"/>
    </source>
</evidence>
<dbReference type="Proteomes" id="UP000824225">
    <property type="component" value="Unassembled WGS sequence"/>
</dbReference>
<comment type="caution">
    <text evidence="12">The sequence shown here is derived from an EMBL/GenBank/DDBJ whole genome shotgun (WGS) entry which is preliminary data.</text>
</comment>
<reference evidence="12" key="1">
    <citation type="journal article" date="2021" name="PeerJ">
        <title>Extensive microbial diversity within the chicken gut microbiome revealed by metagenomics and culture.</title>
        <authorList>
            <person name="Gilroy R."/>
            <person name="Ravi A."/>
            <person name="Getino M."/>
            <person name="Pursley I."/>
            <person name="Horton D.L."/>
            <person name="Alikhan N.F."/>
            <person name="Baker D."/>
            <person name="Gharbi K."/>
            <person name="Hall N."/>
            <person name="Watson M."/>
            <person name="Adriaenssens E.M."/>
            <person name="Foster-Nyarko E."/>
            <person name="Jarju S."/>
            <person name="Secka A."/>
            <person name="Antonio M."/>
            <person name="Oren A."/>
            <person name="Chaudhuri R.R."/>
            <person name="La Ragione R."/>
            <person name="Hildebrand F."/>
            <person name="Pallen M.J."/>
        </authorList>
    </citation>
    <scope>NUCLEOTIDE SEQUENCE</scope>
    <source>
        <strain evidence="12">CHK186-16707</strain>
    </source>
</reference>
<dbReference type="PRINTS" id="PR00368">
    <property type="entry name" value="FADPNR"/>
</dbReference>
<dbReference type="Gene3D" id="3.50.50.60">
    <property type="entry name" value="FAD/NAD(P)-binding domain"/>
    <property type="match status" value="1"/>
</dbReference>
<reference evidence="12" key="2">
    <citation type="submission" date="2021-04" db="EMBL/GenBank/DDBJ databases">
        <authorList>
            <person name="Gilroy R."/>
        </authorList>
    </citation>
    <scope>NUCLEOTIDE SEQUENCE</scope>
    <source>
        <strain evidence="12">CHK186-16707</strain>
    </source>
</reference>
<keyword evidence="4" id="KW-0285">Flavoprotein</keyword>
<dbReference type="InterPro" id="IPR001155">
    <property type="entry name" value="OxRdtase_FMN_N"/>
</dbReference>
<comment type="similarity">
    <text evidence="3">In the N-terminal section; belongs to the NADH:flavin oxidoreductase/NADH oxidase family.</text>
</comment>
<dbReference type="PANTHER" id="PTHR42917">
    <property type="entry name" value="2,4-DIENOYL-COA REDUCTASE"/>
    <property type="match status" value="1"/>
</dbReference>
<keyword evidence="5" id="KW-0288">FMN</keyword>
<evidence type="ECO:0000256" key="1">
    <source>
        <dbReference type="ARBA" id="ARBA00001917"/>
    </source>
</evidence>
<dbReference type="AlphaFoldDB" id="A0A9D2HD09"/>
<organism evidence="12 13">
    <name type="scientific">Candidatus Mailhella merdigallinarum</name>
    <dbReference type="NCBI Taxonomy" id="2838658"/>
    <lineage>
        <taxon>Bacteria</taxon>
        <taxon>Pseudomonadati</taxon>
        <taxon>Thermodesulfobacteriota</taxon>
        <taxon>Desulfovibrionia</taxon>
        <taxon>Desulfovibrionales</taxon>
        <taxon>Desulfovibrionaceae</taxon>
        <taxon>Mailhella</taxon>
    </lineage>
</organism>
<dbReference type="GO" id="GO:0051536">
    <property type="term" value="F:iron-sulfur cluster binding"/>
    <property type="evidence" value="ECO:0007669"/>
    <property type="project" value="UniProtKB-KW"/>
</dbReference>
<keyword evidence="9" id="KW-0411">Iron-sulfur</keyword>
<dbReference type="SUPFAM" id="SSF51395">
    <property type="entry name" value="FMN-linked oxidoreductases"/>
    <property type="match status" value="1"/>
</dbReference>
<keyword evidence="7" id="KW-0560">Oxidoreductase</keyword>
<keyword evidence="8" id="KW-0408">Iron</keyword>
<dbReference type="InterPro" id="IPR051793">
    <property type="entry name" value="NADH:flavin_oxidoreductase"/>
</dbReference>
<dbReference type="CDD" id="cd02803">
    <property type="entry name" value="OYE_like_FMN_family"/>
    <property type="match status" value="1"/>
</dbReference>
<dbReference type="Gene3D" id="3.20.20.70">
    <property type="entry name" value="Aldolase class I"/>
    <property type="match status" value="1"/>
</dbReference>
<feature type="domain" description="FAD/NAD(P)-binding" evidence="11">
    <location>
        <begin position="382"/>
        <end position="617"/>
    </location>
</feature>
<dbReference type="PANTHER" id="PTHR42917:SF2">
    <property type="entry name" value="2,4-DIENOYL-COA REDUCTASE [(2E)-ENOYL-COA-PRODUCING]"/>
    <property type="match status" value="1"/>
</dbReference>
<accession>A0A9D2HD09</accession>
<comment type="cofactor">
    <cofactor evidence="2">
        <name>[4Fe-4S] cluster</name>
        <dbReference type="ChEBI" id="CHEBI:49883"/>
    </cofactor>
</comment>
<evidence type="ECO:0000313" key="13">
    <source>
        <dbReference type="Proteomes" id="UP000824225"/>
    </source>
</evidence>
<evidence type="ECO:0000256" key="2">
    <source>
        <dbReference type="ARBA" id="ARBA00001966"/>
    </source>
</evidence>
<evidence type="ECO:0000256" key="3">
    <source>
        <dbReference type="ARBA" id="ARBA00011048"/>
    </source>
</evidence>
<gene>
    <name evidence="12" type="ORF">H9962_03410</name>
</gene>
<sequence>MAFEHLFTPGKIGKLDIPNRFIQSPVQSRGGDDDGYVTSELIAFHRARSHDGKGPGLVIAQQSYAWPAVRLARGLALWDDKYIEKMAALASAIRKGGSRAVLQLGGSGSRLAGIEMAPSPVIGSWNMKRPREISREEMMHYLRCYAEAGRRVYEAGFEGISLHGSAGKYMCQFLSPWSNRRTDEFGGSAKNRVRYVNMIISAIKERTSADFPVILRMPCAEHTEGGLTIEQGIEQISLLSEGGVDAFLLSTGGQESLWSDCPPYCVPEIPGLEDFSAVKKALPDVAVIANCGIHDPVKAEHILAAGQADFIGICRPLLADPDYVDKVRRNRLEDIRPCLRCNNCQTWEARPALAGRGMCCTVNPALMVEESMTPHPACALKSIVVAGGGLAGMSAAATLAERGHRVILHEKSGELGGQWLAASAGEDKRPFRTLTAGLVRRMEKAGVDIRLNSAPDKNAILSEKPDVVILATGAHPRDLSGVDILPSPEQNGIARLFGIDVLRGARVPGRKAVVVGGRYIGMECAVRLAEQGYETSLVEMNEIGRGVILRIRGIMFRRMMEAGVRLFPSSSVFRLTRHQVEIAHGGSVFPIDADAVILAIGTVPDKSLQEHDFGVPTHVIGDCRRIGDARDAVAQGTELGLLL</sequence>
<dbReference type="SUPFAM" id="SSF51905">
    <property type="entry name" value="FAD/NAD(P)-binding domain"/>
    <property type="match status" value="1"/>
</dbReference>
<feature type="domain" description="NADH:flavin oxidoreductase/NADH oxidase N-terminal" evidence="10">
    <location>
        <begin position="6"/>
        <end position="331"/>
    </location>
</feature>
<protein>
    <submittedName>
        <fullName evidence="12">NAD(P)/FAD-dependent oxidoreductase</fullName>
    </submittedName>
</protein>
<dbReference type="Pfam" id="PF00724">
    <property type="entry name" value="Oxidored_FMN"/>
    <property type="match status" value="1"/>
</dbReference>
<evidence type="ECO:0000256" key="9">
    <source>
        <dbReference type="ARBA" id="ARBA00023014"/>
    </source>
</evidence>
<dbReference type="GO" id="GO:0010181">
    <property type="term" value="F:FMN binding"/>
    <property type="evidence" value="ECO:0007669"/>
    <property type="project" value="InterPro"/>
</dbReference>
<comment type="cofactor">
    <cofactor evidence="1">
        <name>FMN</name>
        <dbReference type="ChEBI" id="CHEBI:58210"/>
    </cofactor>
</comment>
<dbReference type="Pfam" id="PF07992">
    <property type="entry name" value="Pyr_redox_2"/>
    <property type="match status" value="1"/>
</dbReference>
<dbReference type="GO" id="GO:0016491">
    <property type="term" value="F:oxidoreductase activity"/>
    <property type="evidence" value="ECO:0007669"/>
    <property type="project" value="UniProtKB-KW"/>
</dbReference>
<evidence type="ECO:0000256" key="4">
    <source>
        <dbReference type="ARBA" id="ARBA00022630"/>
    </source>
</evidence>
<dbReference type="Gene3D" id="3.40.50.720">
    <property type="entry name" value="NAD(P)-binding Rossmann-like Domain"/>
    <property type="match status" value="1"/>
</dbReference>
<evidence type="ECO:0000256" key="8">
    <source>
        <dbReference type="ARBA" id="ARBA00023004"/>
    </source>
</evidence>
<dbReference type="EMBL" id="DXAN01000006">
    <property type="protein sequence ID" value="HJA08224.1"/>
    <property type="molecule type" value="Genomic_DNA"/>
</dbReference>
<dbReference type="InterPro" id="IPR036188">
    <property type="entry name" value="FAD/NAD-bd_sf"/>
</dbReference>
<keyword evidence="6" id="KW-0479">Metal-binding</keyword>
<evidence type="ECO:0000313" key="12">
    <source>
        <dbReference type="EMBL" id="HJA08224.1"/>
    </source>
</evidence>
<dbReference type="InterPro" id="IPR023753">
    <property type="entry name" value="FAD/NAD-binding_dom"/>
</dbReference>
<evidence type="ECO:0000259" key="11">
    <source>
        <dbReference type="Pfam" id="PF07992"/>
    </source>
</evidence>